<evidence type="ECO:0000256" key="1">
    <source>
        <dbReference type="ARBA" id="ARBA00022801"/>
    </source>
</evidence>
<evidence type="ECO:0000313" key="4">
    <source>
        <dbReference type="EMBL" id="PVZ72083.1"/>
    </source>
</evidence>
<dbReference type="SMART" id="SM01027">
    <property type="entry name" value="Beta-Casp"/>
    <property type="match status" value="1"/>
</dbReference>
<dbReference type="Proteomes" id="UP000244906">
    <property type="component" value="Unassembled WGS sequence"/>
</dbReference>
<keyword evidence="5" id="KW-1185">Reference proteome</keyword>
<dbReference type="InterPro" id="IPR011108">
    <property type="entry name" value="RMMBL"/>
</dbReference>
<name>A0A2V1H0T1_9GAMM</name>
<accession>A0A2V1H0T1</accession>
<dbReference type="OrthoDB" id="9803916at2"/>
<evidence type="ECO:0000313" key="5">
    <source>
        <dbReference type="Proteomes" id="UP000244906"/>
    </source>
</evidence>
<protein>
    <submittedName>
        <fullName evidence="4">MBL fold metallo-hydrolase</fullName>
    </submittedName>
</protein>
<dbReference type="SUPFAM" id="SSF56281">
    <property type="entry name" value="Metallo-hydrolase/oxidoreductase"/>
    <property type="match status" value="1"/>
</dbReference>
<dbReference type="SMART" id="SM00849">
    <property type="entry name" value="Lactamase_B"/>
    <property type="match status" value="1"/>
</dbReference>
<dbReference type="Gene3D" id="3.60.15.10">
    <property type="entry name" value="Ribonuclease Z/Hydroxyacylglutathione hydrolase-like"/>
    <property type="match status" value="1"/>
</dbReference>
<reference evidence="4 5" key="1">
    <citation type="submission" date="2018-04" db="EMBL/GenBank/DDBJ databases">
        <title>Thalassorhabdus spongiae gen. nov., sp. nov., isolated from a marine sponge in South-West Iceland.</title>
        <authorList>
            <person name="Knobloch S."/>
            <person name="Daussin A."/>
            <person name="Johannsson R."/>
            <person name="Marteinsson V.T."/>
        </authorList>
    </citation>
    <scope>NUCLEOTIDE SEQUENCE [LARGE SCALE GENOMIC DNA]</scope>
    <source>
        <strain evidence="4 5">Hp12</strain>
    </source>
</reference>
<dbReference type="GO" id="GO:0016787">
    <property type="term" value="F:hydrolase activity"/>
    <property type="evidence" value="ECO:0007669"/>
    <property type="project" value="UniProtKB-KW"/>
</dbReference>
<dbReference type="InterPro" id="IPR036866">
    <property type="entry name" value="RibonucZ/Hydroxyglut_hydro"/>
</dbReference>
<dbReference type="InterPro" id="IPR050698">
    <property type="entry name" value="MBL"/>
</dbReference>
<dbReference type="PANTHER" id="PTHR11203">
    <property type="entry name" value="CLEAVAGE AND POLYADENYLATION SPECIFICITY FACTOR FAMILY MEMBER"/>
    <property type="match status" value="1"/>
</dbReference>
<dbReference type="CDD" id="cd16295">
    <property type="entry name" value="TTHA0252-CPSF-like_MBL-fold"/>
    <property type="match status" value="1"/>
</dbReference>
<keyword evidence="1 4" id="KW-0378">Hydrolase</keyword>
<dbReference type="Pfam" id="PF07521">
    <property type="entry name" value="RMMBL"/>
    <property type="match status" value="1"/>
</dbReference>
<dbReference type="RefSeq" id="WP_116685667.1">
    <property type="nucleotide sequence ID" value="NZ_CAWNYD010000001.1"/>
</dbReference>
<evidence type="ECO:0000259" key="2">
    <source>
        <dbReference type="SMART" id="SM00849"/>
    </source>
</evidence>
<dbReference type="Gene3D" id="3.40.50.10890">
    <property type="match status" value="1"/>
</dbReference>
<sequence length="451" mass="50420">MKVQFLGAVGTVTGSKYLISHENTRVLLDCGLYQGLKNYRQKNWAPLPVPASSINAVLLSHAHIDHSGYIPALVKQGFTGNILCSRGTSELCKILLPDSGYLQEEDARYANQRNFSRHKPALPLYTEADAHKSLKQFKPLPTHKWFDLGDGLKARFRPSGHILGACMIELNDGHRSLTFSGDLGRPDDLLMRPPEIVEDTDVLIIESTYGDRLHQKNDPFETIAELVKKTVHRGGILLMPAFAVGRAQAVLFILSQLIKQQRIPKIPIYLNSPMAISATEIFHKYHKSHRLDRSDYEAIDHVTRYIRSPEESKHLNQQTFPSVIISASGMASGGRVLHHLKSLLPDHKNTILLLGFQAPGTRGASLQAGAPQIKIHGNYFPVRAEVHCLDSLSAHADQAELLQWMKHFKRPPAQTFICHGESTAADTLRREITDQLGWNVKVPEYLDQADI</sequence>
<comment type="caution">
    <text evidence="4">The sequence shown here is derived from an EMBL/GenBank/DDBJ whole genome shotgun (WGS) entry which is preliminary data.</text>
</comment>
<dbReference type="AlphaFoldDB" id="A0A2V1H0T1"/>
<dbReference type="InterPro" id="IPR022712">
    <property type="entry name" value="Beta_Casp"/>
</dbReference>
<dbReference type="Pfam" id="PF12706">
    <property type="entry name" value="Lactamase_B_2"/>
    <property type="match status" value="1"/>
</dbReference>
<dbReference type="InterPro" id="IPR001279">
    <property type="entry name" value="Metallo-B-lactamas"/>
</dbReference>
<dbReference type="Pfam" id="PF10996">
    <property type="entry name" value="Beta-Casp"/>
    <property type="match status" value="1"/>
</dbReference>
<dbReference type="GO" id="GO:0004521">
    <property type="term" value="F:RNA endonuclease activity"/>
    <property type="evidence" value="ECO:0007669"/>
    <property type="project" value="TreeGrafter"/>
</dbReference>
<dbReference type="EMBL" id="QDDL01000001">
    <property type="protein sequence ID" value="PVZ72083.1"/>
    <property type="molecule type" value="Genomic_DNA"/>
</dbReference>
<feature type="domain" description="Metallo-beta-lactamase" evidence="2">
    <location>
        <begin position="13"/>
        <end position="235"/>
    </location>
</feature>
<evidence type="ECO:0000259" key="3">
    <source>
        <dbReference type="SMART" id="SM01027"/>
    </source>
</evidence>
<feature type="domain" description="Beta-Casp" evidence="3">
    <location>
        <begin position="247"/>
        <end position="366"/>
    </location>
</feature>
<proteinExistence type="predicted"/>
<gene>
    <name evidence="4" type="ORF">DC094_03430</name>
</gene>
<dbReference type="PANTHER" id="PTHR11203:SF37">
    <property type="entry name" value="INTEGRATOR COMPLEX SUBUNIT 11"/>
    <property type="match status" value="1"/>
</dbReference>
<organism evidence="4 5">
    <name type="scientific">Pelagibaculum spongiae</name>
    <dbReference type="NCBI Taxonomy" id="2080658"/>
    <lineage>
        <taxon>Bacteria</taxon>
        <taxon>Pseudomonadati</taxon>
        <taxon>Pseudomonadota</taxon>
        <taxon>Gammaproteobacteria</taxon>
        <taxon>Oceanospirillales</taxon>
        <taxon>Pelagibaculum</taxon>
    </lineage>
</organism>